<protein>
    <submittedName>
        <fullName evidence="1">Uncharacterized protein</fullName>
    </submittedName>
</protein>
<comment type="caution">
    <text evidence="1">The sequence shown here is derived from an EMBL/GenBank/DDBJ whole genome shotgun (WGS) entry which is preliminary data.</text>
</comment>
<proteinExistence type="predicted"/>
<reference evidence="1" key="1">
    <citation type="journal article" date="2021" name="New Phytol.">
        <title>Evolutionary innovations through gain and loss of genes in the ectomycorrhizal Boletales.</title>
        <authorList>
            <person name="Wu G."/>
            <person name="Miyauchi S."/>
            <person name="Morin E."/>
            <person name="Kuo A."/>
            <person name="Drula E."/>
            <person name="Varga T."/>
            <person name="Kohler A."/>
            <person name="Feng B."/>
            <person name="Cao Y."/>
            <person name="Lipzen A."/>
            <person name="Daum C."/>
            <person name="Hundley H."/>
            <person name="Pangilinan J."/>
            <person name="Johnson J."/>
            <person name="Barry K."/>
            <person name="LaButti K."/>
            <person name="Ng V."/>
            <person name="Ahrendt S."/>
            <person name="Min B."/>
            <person name="Choi I.G."/>
            <person name="Park H."/>
            <person name="Plett J.M."/>
            <person name="Magnuson J."/>
            <person name="Spatafora J.W."/>
            <person name="Nagy L.G."/>
            <person name="Henrissat B."/>
            <person name="Grigoriev I.V."/>
            <person name="Yang Z.L."/>
            <person name="Xu J."/>
            <person name="Martin F.M."/>
        </authorList>
    </citation>
    <scope>NUCLEOTIDE SEQUENCE</scope>
    <source>
        <strain evidence="1">KUC20120723A-06</strain>
    </source>
</reference>
<keyword evidence="2" id="KW-1185">Reference proteome</keyword>
<evidence type="ECO:0000313" key="2">
    <source>
        <dbReference type="Proteomes" id="UP000790709"/>
    </source>
</evidence>
<accession>A0ACB8B9D0</accession>
<dbReference type="Proteomes" id="UP000790709">
    <property type="component" value="Unassembled WGS sequence"/>
</dbReference>
<organism evidence="1 2">
    <name type="scientific">Leucogyrophana mollusca</name>
    <dbReference type="NCBI Taxonomy" id="85980"/>
    <lineage>
        <taxon>Eukaryota</taxon>
        <taxon>Fungi</taxon>
        <taxon>Dikarya</taxon>
        <taxon>Basidiomycota</taxon>
        <taxon>Agaricomycotina</taxon>
        <taxon>Agaricomycetes</taxon>
        <taxon>Agaricomycetidae</taxon>
        <taxon>Boletales</taxon>
        <taxon>Boletales incertae sedis</taxon>
        <taxon>Leucogyrophana</taxon>
    </lineage>
</organism>
<gene>
    <name evidence="1" type="ORF">BV22DRAFT_1121726</name>
</gene>
<dbReference type="EMBL" id="MU266500">
    <property type="protein sequence ID" value="KAH7922047.1"/>
    <property type="molecule type" value="Genomic_DNA"/>
</dbReference>
<evidence type="ECO:0000313" key="1">
    <source>
        <dbReference type="EMBL" id="KAH7922047.1"/>
    </source>
</evidence>
<name>A0ACB8B9D0_9AGAM</name>
<sequence>MAAEPSSSNTTQAQLYVIKFPPFPDPPEGVTILPFKDFKPNGIQLFAHAGDDDDVELDGLGIPTVELRVKHETDDPKSNSRKRRKKKKSSAVAAQPGKKLLWYEEWDEGEHLRVAKSVYDREIPRVDRFFQAATDFKSGRKWPHVTYGLNNLWDQFRLYVGLVSNQPKFRKADKYLQEASPDLGGDFSEDDKEPAAQSNAGNADAASSAEQLSQSKKRRRPGADIAEDFDDDDEDDEEDTPRLKEDAEEEQEEKLSAFLDDPEMSMKIFLSSYMREQGLIWSEKNLANMPRLLDFFINFILRNRVLPELKHERGLRKALEIIEIAKTELPLTFKIGQILPDPFSEACKECWGRKGGITWQSSDVFTSVTNDGNTQAAPEISVDMDVASDPGNGGSNTAAGGWSNATTGWASADADASSGWGTSGADSWGEDTGDVTTIPAPQLTEPSWTAPTIHTLDGLLGPTTLPLTHTTGIVEYSTRRIKALHPIPATSPSPVTTVATDAETAEDELDRRFAKVVLAPWIVSAADEGGDITNPMIKSSSRGPVIMPGDEVADGAASGRKPHDPYKDDIVLLVEPSVLETLHLGMGLGALWIQIARQEDLEAEAPEKNSTGGERSRAGRKKKGKKGAGELKGNYWYIEDLSGIFPSFFTSSGKRD</sequence>